<dbReference type="EMBL" id="SNRY01008450">
    <property type="protein sequence ID" value="KAA6308512.1"/>
    <property type="molecule type" value="Genomic_DNA"/>
</dbReference>
<keyword evidence="1" id="KW-1133">Transmembrane helix</keyword>
<name>A0A5J4PGX1_9ZZZZ</name>
<comment type="caution">
    <text evidence="3">The sequence shown here is derived from an EMBL/GenBank/DDBJ whole genome shotgun (WGS) entry which is preliminary data.</text>
</comment>
<keyword evidence="1" id="KW-0472">Membrane</keyword>
<feature type="transmembrane region" description="Helical" evidence="1">
    <location>
        <begin position="145"/>
        <end position="163"/>
    </location>
</feature>
<dbReference type="Gene3D" id="3.90.350.10">
    <property type="entry name" value="Transposase Inhibitor Protein From Tn5, Chain A, domain 1"/>
    <property type="match status" value="1"/>
</dbReference>
<dbReference type="SUPFAM" id="SSF53098">
    <property type="entry name" value="Ribonuclease H-like"/>
    <property type="match status" value="1"/>
</dbReference>
<evidence type="ECO:0000259" key="2">
    <source>
        <dbReference type="Pfam" id="PF01609"/>
    </source>
</evidence>
<feature type="domain" description="Transposase IS4-like" evidence="2">
    <location>
        <begin position="7"/>
        <end position="153"/>
    </location>
</feature>
<gene>
    <name evidence="3" type="ORF">EZS27_039835</name>
</gene>
<sequence length="169" mass="19693">MFGRETIDCLLADREFIGENWPACLNGQSIRYHIRIRENFQVKDPRSGKILKASRLFSDVKTGTSKFLHRIFHVNNQLCYLSASKCKNKEGVPELRIIVPFNRPDNAQETYKERWQIETAFRALKSSGFNIEDTHLTNIDRIDKLFALVIVAFTWAYIVGIYVHENVKQ</sequence>
<dbReference type="InterPro" id="IPR012337">
    <property type="entry name" value="RNaseH-like_sf"/>
</dbReference>
<dbReference type="InterPro" id="IPR002559">
    <property type="entry name" value="Transposase_11"/>
</dbReference>
<dbReference type="AlphaFoldDB" id="A0A5J4PGX1"/>
<proteinExistence type="predicted"/>
<evidence type="ECO:0000256" key="1">
    <source>
        <dbReference type="SAM" id="Phobius"/>
    </source>
</evidence>
<reference evidence="3" key="1">
    <citation type="submission" date="2019-03" db="EMBL/GenBank/DDBJ databases">
        <title>Single cell metagenomics reveals metabolic interactions within the superorganism composed of flagellate Streblomastix strix and complex community of Bacteroidetes bacteria on its surface.</title>
        <authorList>
            <person name="Treitli S.C."/>
            <person name="Kolisko M."/>
            <person name="Husnik F."/>
            <person name="Keeling P."/>
            <person name="Hampl V."/>
        </authorList>
    </citation>
    <scope>NUCLEOTIDE SEQUENCE</scope>
    <source>
        <strain evidence="3">STM</strain>
    </source>
</reference>
<dbReference type="GO" id="GO:0003677">
    <property type="term" value="F:DNA binding"/>
    <property type="evidence" value="ECO:0007669"/>
    <property type="project" value="InterPro"/>
</dbReference>
<dbReference type="Pfam" id="PF01609">
    <property type="entry name" value="DDE_Tnp_1"/>
    <property type="match status" value="1"/>
</dbReference>
<accession>A0A5J4PGX1</accession>
<keyword evidence="1" id="KW-0812">Transmembrane</keyword>
<dbReference type="GO" id="GO:0004803">
    <property type="term" value="F:transposase activity"/>
    <property type="evidence" value="ECO:0007669"/>
    <property type="project" value="InterPro"/>
</dbReference>
<evidence type="ECO:0000313" key="3">
    <source>
        <dbReference type="EMBL" id="KAA6308512.1"/>
    </source>
</evidence>
<feature type="non-terminal residue" evidence="3">
    <location>
        <position position="169"/>
    </location>
</feature>
<dbReference type="GO" id="GO:0006313">
    <property type="term" value="P:DNA transposition"/>
    <property type="evidence" value="ECO:0007669"/>
    <property type="project" value="InterPro"/>
</dbReference>
<protein>
    <recommendedName>
        <fullName evidence="2">Transposase IS4-like domain-containing protein</fullName>
    </recommendedName>
</protein>
<organism evidence="3">
    <name type="scientific">termite gut metagenome</name>
    <dbReference type="NCBI Taxonomy" id="433724"/>
    <lineage>
        <taxon>unclassified sequences</taxon>
        <taxon>metagenomes</taxon>
        <taxon>organismal metagenomes</taxon>
    </lineage>
</organism>